<dbReference type="RefSeq" id="XP_019020457.1">
    <property type="nucleotide sequence ID" value="XM_019160544.1"/>
</dbReference>
<dbReference type="GeneID" id="30177231"/>
<protein>
    <submittedName>
        <fullName evidence="2">Uncharacterized protein</fullName>
    </submittedName>
</protein>
<accession>A0A1E3NTG2</accession>
<feature type="region of interest" description="Disordered" evidence="1">
    <location>
        <begin position="203"/>
        <end position="226"/>
    </location>
</feature>
<dbReference type="EMBL" id="KV454001">
    <property type="protein sequence ID" value="ODQ49344.1"/>
    <property type="molecule type" value="Genomic_DNA"/>
</dbReference>
<reference evidence="2 3" key="1">
    <citation type="journal article" date="2016" name="Proc. Natl. Acad. Sci. U.S.A.">
        <title>Comparative genomics of biotechnologically important yeasts.</title>
        <authorList>
            <person name="Riley R."/>
            <person name="Haridas S."/>
            <person name="Wolfe K.H."/>
            <person name="Lopes M.R."/>
            <person name="Hittinger C.T."/>
            <person name="Goeker M."/>
            <person name="Salamov A.A."/>
            <person name="Wisecaver J.H."/>
            <person name="Long T.M."/>
            <person name="Calvey C.H."/>
            <person name="Aerts A.L."/>
            <person name="Barry K.W."/>
            <person name="Choi C."/>
            <person name="Clum A."/>
            <person name="Coughlan A.Y."/>
            <person name="Deshpande S."/>
            <person name="Douglass A.P."/>
            <person name="Hanson S.J."/>
            <person name="Klenk H.-P."/>
            <person name="LaButti K.M."/>
            <person name="Lapidus A."/>
            <person name="Lindquist E.A."/>
            <person name="Lipzen A.M."/>
            <person name="Meier-Kolthoff J.P."/>
            <person name="Ohm R.A."/>
            <person name="Otillar R.P."/>
            <person name="Pangilinan J.L."/>
            <person name="Peng Y."/>
            <person name="Rokas A."/>
            <person name="Rosa C.A."/>
            <person name="Scheuner C."/>
            <person name="Sibirny A.A."/>
            <person name="Slot J.C."/>
            <person name="Stielow J.B."/>
            <person name="Sun H."/>
            <person name="Kurtzman C.P."/>
            <person name="Blackwell M."/>
            <person name="Grigoriev I.V."/>
            <person name="Jeffries T.W."/>
        </authorList>
    </citation>
    <scope>NUCLEOTIDE SEQUENCE [LARGE SCALE GENOMIC DNA]</scope>
    <source>
        <strain evidence="2 3">NRRL Y-2026</strain>
    </source>
</reference>
<dbReference type="InterPro" id="IPR032675">
    <property type="entry name" value="LRR_dom_sf"/>
</dbReference>
<feature type="compositionally biased region" description="Basic and acidic residues" evidence="1">
    <location>
        <begin position="28"/>
        <end position="38"/>
    </location>
</feature>
<dbReference type="Gene3D" id="3.80.10.10">
    <property type="entry name" value="Ribonuclease Inhibitor"/>
    <property type="match status" value="1"/>
</dbReference>
<evidence type="ECO:0000256" key="1">
    <source>
        <dbReference type="SAM" id="MobiDB-lite"/>
    </source>
</evidence>
<sequence>MAGPLLPFAYDQSRQDENLPPLNLSQPRQKDKSTHDTDDIGGNFKVRESTDYENDSDTYSDEDLEKENDFKPKPSKFLYSMINSSSSVLVENNRPLSDFNNFTNTSSTILEFHNQNLSSDSFHQMDTSNIDVPSSPFHSQNVFNEKPEPLSSDAFDDLVSITNNNLDSKPSLPSSPTLLPLSQSTQLKKDSFTLDRTSKFHRPKINKQLHPLSRHGSTFTEPTRKKQRMVQERAKSIPLPPALTSNSNVEFAIDRDGHVYGYKLEKDELPQNYLPTLYDEPIYFVVKNSPIQEQNLLKAIDEFFEQPVSSTKPISTLNLQYFNLSSLPDYICDIQNFYDCADDGIVKPLIHIDASYNKLRSINPKLLTIERLEMLSLRNNKIARLSGNIDKAKDLKSLNLAMNKFKFLPHNILNLRKLEVLATTGNPMISQTSVDKFYTINFELLKLYSQQTGSVEFLDTDKQILSFSRIHWLKSNKQISKNAVHASILSRSLSTIQDLCYDDNGNLKDWNDFESSNKLKLRKKKQSFVESKLTWCPKLTELALRQVSKYLISQSEVQKWKDSTSEFIYKRAMNSLIYGTNGETCGNCGENCIESVADMLEWWEFKGSKSVTIKRRFCSKHCATCWVEKLNKFKLADKRLTTDSN</sequence>
<gene>
    <name evidence="2" type="ORF">PICMEDRAFT_14809</name>
</gene>
<dbReference type="SUPFAM" id="SSF52058">
    <property type="entry name" value="L domain-like"/>
    <property type="match status" value="1"/>
</dbReference>
<dbReference type="Proteomes" id="UP000094455">
    <property type="component" value="Unassembled WGS sequence"/>
</dbReference>
<evidence type="ECO:0000313" key="3">
    <source>
        <dbReference type="Proteomes" id="UP000094455"/>
    </source>
</evidence>
<evidence type="ECO:0000313" key="2">
    <source>
        <dbReference type="EMBL" id="ODQ49344.1"/>
    </source>
</evidence>
<organism evidence="2 3">
    <name type="scientific">Pichia membranifaciens NRRL Y-2026</name>
    <dbReference type="NCBI Taxonomy" id="763406"/>
    <lineage>
        <taxon>Eukaryota</taxon>
        <taxon>Fungi</taxon>
        <taxon>Dikarya</taxon>
        <taxon>Ascomycota</taxon>
        <taxon>Saccharomycotina</taxon>
        <taxon>Pichiomycetes</taxon>
        <taxon>Pichiales</taxon>
        <taxon>Pichiaceae</taxon>
        <taxon>Pichia</taxon>
    </lineage>
</organism>
<dbReference type="OrthoDB" id="1517790at2759"/>
<feature type="region of interest" description="Disordered" evidence="1">
    <location>
        <begin position="1"/>
        <end position="72"/>
    </location>
</feature>
<dbReference type="AlphaFoldDB" id="A0A1E3NTG2"/>
<feature type="compositionally biased region" description="Acidic residues" evidence="1">
    <location>
        <begin position="51"/>
        <end position="66"/>
    </location>
</feature>
<proteinExistence type="predicted"/>
<name>A0A1E3NTG2_9ASCO</name>
<dbReference type="STRING" id="763406.A0A1E3NTG2"/>
<keyword evidence="3" id="KW-1185">Reference proteome</keyword>